<dbReference type="RefSeq" id="WP_091723467.1">
    <property type="nucleotide sequence ID" value="NZ_CAUQLD010000007.1"/>
</dbReference>
<feature type="transmembrane region" description="Helical" evidence="1">
    <location>
        <begin position="61"/>
        <end position="86"/>
    </location>
</feature>
<dbReference type="AlphaFoldDB" id="A0A1H2BSC0"/>
<reference evidence="3" key="1">
    <citation type="submission" date="2016-10" db="EMBL/GenBank/DDBJ databases">
        <authorList>
            <person name="Varghese N."/>
            <person name="Submissions S."/>
        </authorList>
    </citation>
    <scope>NUCLEOTIDE SEQUENCE [LARGE SCALE GENOMIC DNA]</scope>
    <source>
        <strain evidence="3">IMMIB L-1606</strain>
    </source>
</reference>
<feature type="transmembrane region" description="Helical" evidence="1">
    <location>
        <begin position="98"/>
        <end position="121"/>
    </location>
</feature>
<keyword evidence="1" id="KW-0472">Membrane</keyword>
<dbReference type="EMBL" id="LT629779">
    <property type="protein sequence ID" value="SDT61260.1"/>
    <property type="molecule type" value="Genomic_DNA"/>
</dbReference>
<accession>A0A1H2BSC0</accession>
<feature type="transmembrane region" description="Helical" evidence="1">
    <location>
        <begin position="26"/>
        <end position="49"/>
    </location>
</feature>
<keyword evidence="1" id="KW-1133">Transmembrane helix</keyword>
<keyword evidence="3" id="KW-1185">Reference proteome</keyword>
<sequence>MSAQPLQESIPPVPGQRVSAKAIASLVLSIVAPATLYISSPLAFIAVLMTYPDEGPSHAPWVAPLVFLSLPLACWLVAVPLAVSVIRKSTGRSGGWGLAVASLWVSGALFVIALVLSLRYVPMLFY</sequence>
<organism evidence="2 3">
    <name type="scientific">Pseudarthrobacter equi</name>
    <dbReference type="NCBI Taxonomy" id="728066"/>
    <lineage>
        <taxon>Bacteria</taxon>
        <taxon>Bacillati</taxon>
        <taxon>Actinomycetota</taxon>
        <taxon>Actinomycetes</taxon>
        <taxon>Micrococcales</taxon>
        <taxon>Micrococcaceae</taxon>
        <taxon>Pseudarthrobacter</taxon>
    </lineage>
</organism>
<evidence type="ECO:0000313" key="2">
    <source>
        <dbReference type="EMBL" id="SDT61260.1"/>
    </source>
</evidence>
<gene>
    <name evidence="2" type="ORF">SAMN04489743_3947</name>
</gene>
<protein>
    <submittedName>
        <fullName evidence="2">Uncharacterized protein</fullName>
    </submittedName>
</protein>
<proteinExistence type="predicted"/>
<dbReference type="OrthoDB" id="4955290at2"/>
<dbReference type="Proteomes" id="UP000198751">
    <property type="component" value="Chromosome I"/>
</dbReference>
<keyword evidence="1" id="KW-0812">Transmembrane</keyword>
<evidence type="ECO:0000313" key="3">
    <source>
        <dbReference type="Proteomes" id="UP000198751"/>
    </source>
</evidence>
<evidence type="ECO:0000256" key="1">
    <source>
        <dbReference type="SAM" id="Phobius"/>
    </source>
</evidence>
<name>A0A1H2BSC0_9MICC</name>